<dbReference type="Pfam" id="PF00271">
    <property type="entry name" value="Helicase_C"/>
    <property type="match status" value="1"/>
</dbReference>
<sequence>MAAGKLRGLVATNVLELGIDIGRLDAAVLVGFPGTRASFWQQAGRAGRKGRGAAVFLLLDNLPLDQYLAIDPGWLFSGGSEHAVADPDNLFIQLAHVRAAAAELPLSPDDAALFPDLGEIVPVLLPMKELRKESGRFFWSGGPYPAGDISLRNMDKIRYRLKNSADGSLITEMDELQAFREIYGGAIYLHEGLQYLVQLLDLQGREALARPAEENYYTVSCDLTEVHKIRDRKRDPLGRTFCGFGDVRVAYTTVGFRRQQFHNHQNLGMEMLDRPLAKSFETEGFWITLPDEVRRLFLSLGPRSDGLAAQFRKTYAEGLAFTLLNSAMRMTMTTPEDMSGALLADDAVQEAGLSVCIFDMYSGGLGFANRGYELVPRIIRNAVRMVEGCPCDGGCSACVGDFRLDKRVVLWGLKSIYGKIPLPENIRALPPGPAPAGKRFSLETLPEQWSEFVDHLLSSGEYLSRFLAAVPKVRRDGDTLVLEVPGEFFREWLTEGGNGEKLAALLQRYADLPSGFMVRFEWPGDGKSRKDSRLNGMYRTLTGRDDQ</sequence>
<name>A0A644Z4L1_9ZZZZ</name>
<dbReference type="GO" id="GO:0043138">
    <property type="term" value="F:3'-5' DNA helicase activity"/>
    <property type="evidence" value="ECO:0007669"/>
    <property type="project" value="TreeGrafter"/>
</dbReference>
<dbReference type="InterPro" id="IPR055227">
    <property type="entry name" value="HRQ1_WHD"/>
</dbReference>
<dbReference type="AlphaFoldDB" id="A0A644Z4L1"/>
<dbReference type="InterPro" id="IPR001650">
    <property type="entry name" value="Helicase_C-like"/>
</dbReference>
<dbReference type="GO" id="GO:0006289">
    <property type="term" value="P:nucleotide-excision repair"/>
    <property type="evidence" value="ECO:0007669"/>
    <property type="project" value="TreeGrafter"/>
</dbReference>
<reference evidence="2" key="1">
    <citation type="submission" date="2019-08" db="EMBL/GenBank/DDBJ databases">
        <authorList>
            <person name="Kucharzyk K."/>
            <person name="Murdoch R.W."/>
            <person name="Higgins S."/>
            <person name="Loffler F."/>
        </authorList>
    </citation>
    <scope>NUCLEOTIDE SEQUENCE</scope>
</reference>
<dbReference type="Pfam" id="PF22982">
    <property type="entry name" value="WHD_HRQ1"/>
    <property type="match status" value="1"/>
</dbReference>
<protein>
    <recommendedName>
        <fullName evidence="1">Helicase C-terminal domain-containing protein</fullName>
    </recommendedName>
</protein>
<dbReference type="SUPFAM" id="SSF52540">
    <property type="entry name" value="P-loop containing nucleoside triphosphate hydrolases"/>
    <property type="match status" value="1"/>
</dbReference>
<gene>
    <name evidence="2" type="ORF">SDC9_81531</name>
</gene>
<dbReference type="Pfam" id="PF09369">
    <property type="entry name" value="MZB"/>
    <property type="match status" value="1"/>
</dbReference>
<comment type="caution">
    <text evidence="2">The sequence shown here is derived from an EMBL/GenBank/DDBJ whole genome shotgun (WGS) entry which is preliminary data.</text>
</comment>
<dbReference type="GO" id="GO:0005634">
    <property type="term" value="C:nucleus"/>
    <property type="evidence" value="ECO:0007669"/>
    <property type="project" value="TreeGrafter"/>
</dbReference>
<dbReference type="Gene3D" id="3.40.50.300">
    <property type="entry name" value="P-loop containing nucleotide triphosphate hydrolases"/>
    <property type="match status" value="1"/>
</dbReference>
<accession>A0A644Z4L1</accession>
<dbReference type="PANTHER" id="PTHR47957:SF3">
    <property type="entry name" value="ATP-DEPENDENT HELICASE HRQ1"/>
    <property type="match status" value="1"/>
</dbReference>
<dbReference type="GO" id="GO:0036297">
    <property type="term" value="P:interstrand cross-link repair"/>
    <property type="evidence" value="ECO:0007669"/>
    <property type="project" value="TreeGrafter"/>
</dbReference>
<dbReference type="PROSITE" id="PS51194">
    <property type="entry name" value="HELICASE_CTER"/>
    <property type="match status" value="1"/>
</dbReference>
<dbReference type="InterPro" id="IPR018973">
    <property type="entry name" value="MZB"/>
</dbReference>
<dbReference type="EMBL" id="VSSQ01007128">
    <property type="protein sequence ID" value="MPM34941.1"/>
    <property type="molecule type" value="Genomic_DNA"/>
</dbReference>
<feature type="domain" description="Helicase C-terminal" evidence="1">
    <location>
        <begin position="1"/>
        <end position="112"/>
    </location>
</feature>
<dbReference type="InterPro" id="IPR027417">
    <property type="entry name" value="P-loop_NTPase"/>
</dbReference>
<organism evidence="2">
    <name type="scientific">bioreactor metagenome</name>
    <dbReference type="NCBI Taxonomy" id="1076179"/>
    <lineage>
        <taxon>unclassified sequences</taxon>
        <taxon>metagenomes</taxon>
        <taxon>ecological metagenomes</taxon>
    </lineage>
</organism>
<evidence type="ECO:0000313" key="2">
    <source>
        <dbReference type="EMBL" id="MPM34941.1"/>
    </source>
</evidence>
<proteinExistence type="predicted"/>
<evidence type="ECO:0000259" key="1">
    <source>
        <dbReference type="PROSITE" id="PS51194"/>
    </source>
</evidence>
<dbReference type="PANTHER" id="PTHR47957">
    <property type="entry name" value="ATP-DEPENDENT HELICASE HRQ1"/>
    <property type="match status" value="1"/>
</dbReference>